<dbReference type="InterPro" id="IPR011042">
    <property type="entry name" value="6-blade_b-propeller_TolB-like"/>
</dbReference>
<dbReference type="SUPFAM" id="SSF63829">
    <property type="entry name" value="Calcium-dependent phosphotriesterase"/>
    <property type="match status" value="1"/>
</dbReference>
<reference evidence="3 4" key="1">
    <citation type="journal article" date="2020" name="Microbiol. Resour. Announc.">
        <title>Draft Genome Sequence of a Cladosporium Species Isolated from the Mesophotic Ascidian Didemnum maculosum.</title>
        <authorList>
            <person name="Gioti A."/>
            <person name="Siaperas R."/>
            <person name="Nikolaivits E."/>
            <person name="Le Goff G."/>
            <person name="Ouazzani J."/>
            <person name="Kotoulas G."/>
            <person name="Topakas E."/>
        </authorList>
    </citation>
    <scope>NUCLEOTIDE SEQUENCE [LARGE SCALE GENOMIC DNA]</scope>
    <source>
        <strain evidence="3 4">TM138-S3</strain>
    </source>
</reference>
<evidence type="ECO:0000313" key="3">
    <source>
        <dbReference type="EMBL" id="KAL1586088.1"/>
    </source>
</evidence>
<accession>A0AB34KLU9</accession>
<dbReference type="GeneID" id="96006236"/>
<evidence type="ECO:0000259" key="2">
    <source>
        <dbReference type="Pfam" id="PF08450"/>
    </source>
</evidence>
<proteinExistence type="predicted"/>
<dbReference type="RefSeq" id="XP_069229193.1">
    <property type="nucleotide sequence ID" value="XM_069373398.1"/>
</dbReference>
<keyword evidence="4" id="KW-1185">Reference proteome</keyword>
<dbReference type="EMBL" id="JAAQHG020000016">
    <property type="protein sequence ID" value="KAL1586088.1"/>
    <property type="molecule type" value="Genomic_DNA"/>
</dbReference>
<protein>
    <recommendedName>
        <fullName evidence="2">SMP-30/Gluconolactonase/LRE-like region domain-containing protein</fullName>
    </recommendedName>
</protein>
<dbReference type="InterPro" id="IPR052988">
    <property type="entry name" value="Oryzine_lactonohydrolase"/>
</dbReference>
<dbReference type="Gene3D" id="2.120.10.30">
    <property type="entry name" value="TolB, C-terminal domain"/>
    <property type="match status" value="1"/>
</dbReference>
<dbReference type="AlphaFoldDB" id="A0AB34KLU9"/>
<sequence>MVSKAACLLPLVGGVFGQLDAIPKGFQSDQWAWVSNEDPLLAAIPGAFNRTVFDAPSAANVTDQRVASVNDHIQQSSFVAYDQRFFDVIGPNATVEQLQVLPFQVHEAPCYVKESSQLFFVEWGPPGGSENGRHDWQYLLDLKTNNLTRIKTDPPTWNVHGCVYRDGNMHVVTDGGPDETGYLAIIDPATLKRTTLLNNYFERPFISFNDIELDHEGNYYLTDSRSGFGRSLHPFNAPTQPTVYFVNGTNMRIKELAMLEGNANGITLSPDGKTLYVADTGASESKPARRNDQGPREMWAWDFATSSHGAKIPLLVNQRMLSRAIEYFYDGIRTSSNGLIFAAGGEVVDVIDPESGWTLGSIRVGGNGNDPVNIALGDHEMWIVGKGGVWHVKNIKERLSHTE</sequence>
<comment type="caution">
    <text evidence="3">The sequence shown here is derived from an EMBL/GenBank/DDBJ whole genome shotgun (WGS) entry which is preliminary data.</text>
</comment>
<evidence type="ECO:0000313" key="4">
    <source>
        <dbReference type="Proteomes" id="UP000803884"/>
    </source>
</evidence>
<dbReference type="PANTHER" id="PTHR47064:SF2">
    <property type="entry name" value="SMP-30_GLUCONOLACTONASE_LRE-LIKE REGION DOMAIN-CONTAINING PROTEIN-RELATED"/>
    <property type="match status" value="1"/>
</dbReference>
<feature type="signal peptide" evidence="1">
    <location>
        <begin position="1"/>
        <end position="17"/>
    </location>
</feature>
<name>A0AB34KLU9_9PEZI</name>
<feature type="domain" description="SMP-30/Gluconolactonase/LRE-like region" evidence="2">
    <location>
        <begin position="140"/>
        <end position="379"/>
    </location>
</feature>
<keyword evidence="1" id="KW-0732">Signal</keyword>
<dbReference type="InterPro" id="IPR013658">
    <property type="entry name" value="SGL"/>
</dbReference>
<dbReference type="Proteomes" id="UP000803884">
    <property type="component" value="Unassembled WGS sequence"/>
</dbReference>
<evidence type="ECO:0000256" key="1">
    <source>
        <dbReference type="SAM" id="SignalP"/>
    </source>
</evidence>
<dbReference type="Pfam" id="PF08450">
    <property type="entry name" value="SGL"/>
    <property type="match status" value="1"/>
</dbReference>
<feature type="chain" id="PRO_5044189143" description="SMP-30/Gluconolactonase/LRE-like region domain-containing protein" evidence="1">
    <location>
        <begin position="18"/>
        <end position="403"/>
    </location>
</feature>
<dbReference type="PANTHER" id="PTHR47064">
    <property type="entry name" value="PUTATIVE (AFU_ORTHOLOGUE AFUA_1G08990)-RELATED"/>
    <property type="match status" value="1"/>
</dbReference>
<gene>
    <name evidence="3" type="ORF">WHR41_04792</name>
</gene>
<organism evidence="3 4">
    <name type="scientific">Cladosporium halotolerans</name>
    <dbReference type="NCBI Taxonomy" id="1052096"/>
    <lineage>
        <taxon>Eukaryota</taxon>
        <taxon>Fungi</taxon>
        <taxon>Dikarya</taxon>
        <taxon>Ascomycota</taxon>
        <taxon>Pezizomycotina</taxon>
        <taxon>Dothideomycetes</taxon>
        <taxon>Dothideomycetidae</taxon>
        <taxon>Cladosporiales</taxon>
        <taxon>Cladosporiaceae</taxon>
        <taxon>Cladosporium</taxon>
    </lineage>
</organism>